<name>A0A2S2CZ89_9PROT</name>
<dbReference type="AlphaFoldDB" id="A0A2S2CZ89"/>
<reference evidence="2" key="1">
    <citation type="submission" date="2018-05" db="EMBL/GenBank/DDBJ databases">
        <title>Azospirillum thermophila sp. nov., a novel isolated from hot spring.</title>
        <authorList>
            <person name="Zhao Z."/>
        </authorList>
    </citation>
    <scope>NUCLEOTIDE SEQUENCE [LARGE SCALE GENOMIC DNA]</scope>
    <source>
        <strain evidence="2">CFH 70021</strain>
        <plasmid evidence="2">unnamed2</plasmid>
    </source>
</reference>
<dbReference type="RefSeq" id="WP_109333399.1">
    <property type="nucleotide sequence ID" value="NZ_CP029357.1"/>
</dbReference>
<evidence type="ECO:0000313" key="2">
    <source>
        <dbReference type="Proteomes" id="UP000245629"/>
    </source>
</evidence>
<geneLocation type="plasmid" evidence="1 2">
    <name>unnamed2</name>
</geneLocation>
<protein>
    <recommendedName>
        <fullName evidence="3">Chemotaxis protein</fullName>
    </recommendedName>
</protein>
<sequence length="126" mass="13022">MSDPTSRPVSREEFESVRDAVMTMSNAIKDIANTGRRSHEALAAAVEDTRDSLQGQIVALTAVNAALAALAVAAGVPSDTVRTIIGNVGQALPNADSPDIQAILRTALSFLPQAAPDAPPAGPRNH</sequence>
<keyword evidence="1" id="KW-0614">Plasmid</keyword>
<evidence type="ECO:0000313" key="1">
    <source>
        <dbReference type="EMBL" id="AWK89768.1"/>
    </source>
</evidence>
<dbReference type="Proteomes" id="UP000245629">
    <property type="component" value="Plasmid unnamed2"/>
</dbReference>
<evidence type="ECO:0008006" key="3">
    <source>
        <dbReference type="Google" id="ProtNLM"/>
    </source>
</evidence>
<dbReference type="OrthoDB" id="7306057at2"/>
<gene>
    <name evidence="1" type="ORF">DEW08_27760</name>
</gene>
<organism evidence="1 2">
    <name type="scientific">Azospirillum thermophilum</name>
    <dbReference type="NCBI Taxonomy" id="2202148"/>
    <lineage>
        <taxon>Bacteria</taxon>
        <taxon>Pseudomonadati</taxon>
        <taxon>Pseudomonadota</taxon>
        <taxon>Alphaproteobacteria</taxon>
        <taxon>Rhodospirillales</taxon>
        <taxon>Azospirillaceae</taxon>
        <taxon>Azospirillum</taxon>
    </lineage>
</organism>
<proteinExistence type="predicted"/>
<dbReference type="KEGG" id="azz:DEW08_27760"/>
<accession>A0A2S2CZ89</accession>
<keyword evidence="2" id="KW-1185">Reference proteome</keyword>
<dbReference type="EMBL" id="CP029357">
    <property type="protein sequence ID" value="AWK89768.1"/>
    <property type="molecule type" value="Genomic_DNA"/>
</dbReference>